<feature type="transmembrane region" description="Helical" evidence="7">
    <location>
        <begin position="12"/>
        <end position="31"/>
    </location>
</feature>
<reference evidence="10" key="1">
    <citation type="journal article" date="2017" name="Nat. Microbiol.">
        <title>Global analysis of biosynthetic gene clusters reveals vast potential of secondary metabolite production in Penicillium species.</title>
        <authorList>
            <person name="Nielsen J.C."/>
            <person name="Grijseels S."/>
            <person name="Prigent S."/>
            <person name="Ji B."/>
            <person name="Dainat J."/>
            <person name="Nielsen K.F."/>
            <person name="Frisvad J.C."/>
            <person name="Workman M."/>
            <person name="Nielsen J."/>
        </authorList>
    </citation>
    <scope>NUCLEOTIDE SEQUENCE [LARGE SCALE GENOMIC DNA]</scope>
    <source>
        <strain evidence="10">IBT 4502</strain>
    </source>
</reference>
<dbReference type="Proteomes" id="UP000191408">
    <property type="component" value="Unassembled WGS sequence"/>
</dbReference>
<evidence type="ECO:0000256" key="2">
    <source>
        <dbReference type="ARBA" id="ARBA00022692"/>
    </source>
</evidence>
<keyword evidence="3 7" id="KW-1133">Transmembrane helix</keyword>
<evidence type="ECO:0000256" key="4">
    <source>
        <dbReference type="ARBA" id="ARBA00023136"/>
    </source>
</evidence>
<accession>A0A1V6NBC5</accession>
<feature type="region of interest" description="Disordered" evidence="6">
    <location>
        <begin position="291"/>
        <end position="352"/>
    </location>
</feature>
<feature type="transmembrane region" description="Helical" evidence="7">
    <location>
        <begin position="121"/>
        <end position="143"/>
    </location>
</feature>
<keyword evidence="2 7" id="KW-0812">Transmembrane</keyword>
<dbReference type="AlphaFoldDB" id="A0A1V6NBC5"/>
<evidence type="ECO:0000259" key="8">
    <source>
        <dbReference type="Pfam" id="PF20684"/>
    </source>
</evidence>
<evidence type="ECO:0000256" key="1">
    <source>
        <dbReference type="ARBA" id="ARBA00004141"/>
    </source>
</evidence>
<dbReference type="InterPro" id="IPR049326">
    <property type="entry name" value="Rhodopsin_dom_fungi"/>
</dbReference>
<sequence length="379" mass="40953">MSQTDLGPALEKGIWAAVAIAAVIVILRIVGKIKINRFGVDDGLMIFAEILAIVSTVFLTLSVKHGFGRNLDTIPPHDKQDVLKYIAIQVPIVTISTTIARSAFILYILPLLGTNKYYQAALWAILVIQFGGNVASAVLPLSICRNVAALWDPKVAVTTTCGNMKAVIRFAYYSNTFNSATDLFLAVFPTVVFWNLNLKLRIKISLIGLLSLGIVAMVASIIKTTKLDSVPSITNTGAGGGIELIRWGYIENIIIIITSSIPCIRPLIISSVRKLSSGKYSRSYELSMPFGRKSGKSGAAPNETNQSRRTRKFKSDVENNSIDRILDHNQSAHTSTSIGGAPDSPTLSAPGITKQVEISVISDTRQPVQEHMGNLSLGS</sequence>
<dbReference type="STRING" id="60169.A0A1V6NBC5"/>
<feature type="transmembrane region" description="Helical" evidence="7">
    <location>
        <begin position="83"/>
        <end position="109"/>
    </location>
</feature>
<evidence type="ECO:0000256" key="3">
    <source>
        <dbReference type="ARBA" id="ARBA00022989"/>
    </source>
</evidence>
<feature type="transmembrane region" description="Helical" evidence="7">
    <location>
        <begin position="253"/>
        <end position="272"/>
    </location>
</feature>
<evidence type="ECO:0000256" key="6">
    <source>
        <dbReference type="SAM" id="MobiDB-lite"/>
    </source>
</evidence>
<feature type="transmembrane region" description="Helical" evidence="7">
    <location>
        <begin position="179"/>
        <end position="197"/>
    </location>
</feature>
<dbReference type="GO" id="GO:0016020">
    <property type="term" value="C:membrane"/>
    <property type="evidence" value="ECO:0007669"/>
    <property type="project" value="UniProtKB-SubCell"/>
</dbReference>
<feature type="transmembrane region" description="Helical" evidence="7">
    <location>
        <begin position="204"/>
        <end position="222"/>
    </location>
</feature>
<dbReference type="PANTHER" id="PTHR33048:SF155">
    <property type="entry name" value="INTEGRAL MEMBRANE PROTEIN"/>
    <property type="match status" value="1"/>
</dbReference>
<keyword evidence="10" id="KW-1185">Reference proteome</keyword>
<evidence type="ECO:0000313" key="10">
    <source>
        <dbReference type="Proteomes" id="UP000191408"/>
    </source>
</evidence>
<evidence type="ECO:0000256" key="7">
    <source>
        <dbReference type="SAM" id="Phobius"/>
    </source>
</evidence>
<comment type="subcellular location">
    <subcellularLocation>
        <location evidence="1">Membrane</location>
        <topology evidence="1">Multi-pass membrane protein</topology>
    </subcellularLocation>
</comment>
<proteinExistence type="inferred from homology"/>
<dbReference type="InterPro" id="IPR052337">
    <property type="entry name" value="SAT4-like"/>
</dbReference>
<dbReference type="OrthoDB" id="5429740at2759"/>
<feature type="domain" description="Rhodopsin" evidence="8">
    <location>
        <begin position="27"/>
        <end position="268"/>
    </location>
</feature>
<protein>
    <recommendedName>
        <fullName evidence="8">Rhodopsin domain-containing protein</fullName>
    </recommendedName>
</protein>
<comment type="caution">
    <text evidence="9">The sequence shown here is derived from an EMBL/GenBank/DDBJ whole genome shotgun (WGS) entry which is preliminary data.</text>
</comment>
<comment type="similarity">
    <text evidence="5">Belongs to the SAT4 family.</text>
</comment>
<feature type="compositionally biased region" description="Polar residues" evidence="6">
    <location>
        <begin position="318"/>
        <end position="338"/>
    </location>
</feature>
<dbReference type="EMBL" id="MDYM01000014">
    <property type="protein sequence ID" value="OQD62030.1"/>
    <property type="molecule type" value="Genomic_DNA"/>
</dbReference>
<organism evidence="9 10">
    <name type="scientific">Penicillium polonicum</name>
    <dbReference type="NCBI Taxonomy" id="60169"/>
    <lineage>
        <taxon>Eukaryota</taxon>
        <taxon>Fungi</taxon>
        <taxon>Dikarya</taxon>
        <taxon>Ascomycota</taxon>
        <taxon>Pezizomycotina</taxon>
        <taxon>Eurotiomycetes</taxon>
        <taxon>Eurotiomycetidae</taxon>
        <taxon>Eurotiales</taxon>
        <taxon>Aspergillaceae</taxon>
        <taxon>Penicillium</taxon>
    </lineage>
</organism>
<feature type="transmembrane region" description="Helical" evidence="7">
    <location>
        <begin position="43"/>
        <end position="63"/>
    </location>
</feature>
<evidence type="ECO:0000256" key="5">
    <source>
        <dbReference type="ARBA" id="ARBA00038359"/>
    </source>
</evidence>
<gene>
    <name evidence="9" type="ORF">PENPOL_c014G00402</name>
</gene>
<keyword evidence="4 7" id="KW-0472">Membrane</keyword>
<evidence type="ECO:0000313" key="9">
    <source>
        <dbReference type="EMBL" id="OQD62030.1"/>
    </source>
</evidence>
<dbReference type="PANTHER" id="PTHR33048">
    <property type="entry name" value="PTH11-LIKE INTEGRAL MEMBRANE PROTEIN (AFU_ORTHOLOGUE AFUA_5G11245)"/>
    <property type="match status" value="1"/>
</dbReference>
<name>A0A1V6NBC5_PENPO</name>
<dbReference type="Pfam" id="PF20684">
    <property type="entry name" value="Fung_rhodopsin"/>
    <property type="match status" value="1"/>
</dbReference>